<dbReference type="AlphaFoldDB" id="A0A8B9MIA4"/>
<dbReference type="InterPro" id="IPR011993">
    <property type="entry name" value="PH-like_dom_sf"/>
</dbReference>
<dbReference type="InterPro" id="IPR051707">
    <property type="entry name" value="PI-Interact_SigTrans_Reg"/>
</dbReference>
<reference evidence="1" key="1">
    <citation type="submission" date="2025-08" db="UniProtKB">
        <authorList>
            <consortium name="Ensembl"/>
        </authorList>
    </citation>
    <scope>IDENTIFICATION</scope>
</reference>
<dbReference type="Ensembl" id="ENSANIT00000009515.1">
    <property type="protein sequence ID" value="ENSANIP00000009201.1"/>
    <property type="gene ID" value="ENSANIG00000006047.1"/>
</dbReference>
<dbReference type="SUPFAM" id="SSF50729">
    <property type="entry name" value="PH domain-like"/>
    <property type="match status" value="1"/>
</dbReference>
<organism evidence="1 2">
    <name type="scientific">Accipiter nisus</name>
    <name type="common">Eurasian sparrowhawk</name>
    <dbReference type="NCBI Taxonomy" id="211598"/>
    <lineage>
        <taxon>Eukaryota</taxon>
        <taxon>Metazoa</taxon>
        <taxon>Chordata</taxon>
        <taxon>Craniata</taxon>
        <taxon>Vertebrata</taxon>
        <taxon>Euteleostomi</taxon>
        <taxon>Archelosauria</taxon>
        <taxon>Archosauria</taxon>
        <taxon>Dinosauria</taxon>
        <taxon>Saurischia</taxon>
        <taxon>Theropoda</taxon>
        <taxon>Coelurosauria</taxon>
        <taxon>Aves</taxon>
        <taxon>Neognathae</taxon>
        <taxon>Neoaves</taxon>
        <taxon>Telluraves</taxon>
        <taxon>Accipitrimorphae</taxon>
        <taxon>Accipitriformes</taxon>
        <taxon>Accipitridae</taxon>
        <taxon>Accipitrinae</taxon>
        <taxon>Accipiter</taxon>
    </lineage>
</organism>
<keyword evidence="2" id="KW-1185">Reference proteome</keyword>
<dbReference type="PANTHER" id="PTHR14336:SF4">
    <property type="entry name" value="PLECKSTRIN HOMOLOGY DOMAIN-CONTAINING FAMILY A MEMBER 1"/>
    <property type="match status" value="1"/>
</dbReference>
<reference evidence="1" key="2">
    <citation type="submission" date="2025-09" db="UniProtKB">
        <authorList>
            <consortium name="Ensembl"/>
        </authorList>
    </citation>
    <scope>IDENTIFICATION</scope>
</reference>
<accession>A0A8B9MIA4</accession>
<protein>
    <submittedName>
        <fullName evidence="1">Pleckstrin homology domain containing A1</fullName>
    </submittedName>
</protein>
<proteinExistence type="predicted"/>
<evidence type="ECO:0000313" key="2">
    <source>
        <dbReference type="Proteomes" id="UP000694541"/>
    </source>
</evidence>
<name>A0A8B9MIA4_9AVES</name>
<sequence>MPYVDRQNRICGFLDIEENENSGKFLRRYFILDTREDSLVWYMDNPQNLPSGSPPVGVIKLTYISKQDLVEWVNVLNKATKITVPKQSDPLCQMDNANRQAESPGGKKQVSYRTEIVGGVPIITPTQVINTLKTNGLLLIEEALLFDRWK</sequence>
<dbReference type="Gene3D" id="2.30.29.30">
    <property type="entry name" value="Pleckstrin-homology domain (PH domain)/Phosphotyrosine-binding domain (PTB)"/>
    <property type="match status" value="1"/>
</dbReference>
<evidence type="ECO:0000313" key="1">
    <source>
        <dbReference type="Ensembl" id="ENSANIP00000009201.1"/>
    </source>
</evidence>
<dbReference type="Proteomes" id="UP000694541">
    <property type="component" value="Unplaced"/>
</dbReference>
<dbReference type="PANTHER" id="PTHR14336">
    <property type="entry name" value="TANDEM PH DOMAIN CONTAINING PROTEIN"/>
    <property type="match status" value="1"/>
</dbReference>